<comment type="caution">
    <text evidence="1">The sequence shown here is derived from an EMBL/GenBank/DDBJ whole genome shotgun (WGS) entry which is preliminary data.</text>
</comment>
<gene>
    <name evidence="1" type="ORF">SAMN06265222_102219</name>
</gene>
<evidence type="ECO:0000313" key="2">
    <source>
        <dbReference type="Proteomes" id="UP001158067"/>
    </source>
</evidence>
<sequence length="32" mass="3787">MLRSDLLSMVLTCWLLDRINMTDMILAFLLIM</sequence>
<accession>A0ABY1PU31</accession>
<protein>
    <submittedName>
        <fullName evidence="1">Uncharacterized protein</fullName>
    </submittedName>
</protein>
<evidence type="ECO:0000313" key="1">
    <source>
        <dbReference type="EMBL" id="SMP46991.1"/>
    </source>
</evidence>
<keyword evidence="2" id="KW-1185">Reference proteome</keyword>
<dbReference type="EMBL" id="FXUG01000002">
    <property type="protein sequence ID" value="SMP46991.1"/>
    <property type="molecule type" value="Genomic_DNA"/>
</dbReference>
<proteinExistence type="predicted"/>
<dbReference type="Proteomes" id="UP001158067">
    <property type="component" value="Unassembled WGS sequence"/>
</dbReference>
<organism evidence="1 2">
    <name type="scientific">Neorhodopirellula lusitana</name>
    <dbReference type="NCBI Taxonomy" id="445327"/>
    <lineage>
        <taxon>Bacteria</taxon>
        <taxon>Pseudomonadati</taxon>
        <taxon>Planctomycetota</taxon>
        <taxon>Planctomycetia</taxon>
        <taxon>Pirellulales</taxon>
        <taxon>Pirellulaceae</taxon>
        <taxon>Neorhodopirellula</taxon>
    </lineage>
</organism>
<name>A0ABY1PU31_9BACT</name>
<reference evidence="1 2" key="1">
    <citation type="submission" date="2017-05" db="EMBL/GenBank/DDBJ databases">
        <authorList>
            <person name="Varghese N."/>
            <person name="Submissions S."/>
        </authorList>
    </citation>
    <scope>NUCLEOTIDE SEQUENCE [LARGE SCALE GENOMIC DNA]</scope>
    <source>
        <strain evidence="1 2">DSM 25457</strain>
    </source>
</reference>